<protein>
    <submittedName>
        <fullName evidence="2">Quercetin 2,3-dioxygenase</fullName>
    </submittedName>
</protein>
<dbReference type="CDD" id="cd02215">
    <property type="entry name" value="cupin_QDO_N_C"/>
    <property type="match status" value="1"/>
</dbReference>
<comment type="caution">
    <text evidence="2">The sequence shown here is derived from an EMBL/GenBank/DDBJ whole genome shotgun (WGS) entry which is preliminary data.</text>
</comment>
<name>A0ABR4PBL3_9HELO</name>
<dbReference type="Gene3D" id="2.60.120.10">
    <property type="entry name" value="Jelly Rolls"/>
    <property type="match status" value="2"/>
</dbReference>
<evidence type="ECO:0000256" key="1">
    <source>
        <dbReference type="SAM" id="SignalP"/>
    </source>
</evidence>
<evidence type="ECO:0000313" key="2">
    <source>
        <dbReference type="EMBL" id="KAL3420547.1"/>
    </source>
</evidence>
<dbReference type="Proteomes" id="UP001629113">
    <property type="component" value="Unassembled WGS sequence"/>
</dbReference>
<dbReference type="InterPro" id="IPR052538">
    <property type="entry name" value="Flavonoid_dioxygenase-like"/>
</dbReference>
<accession>A0ABR4PBL3</accession>
<sequence>MHFSSLTAYALLAPLAVCSKIWVTEVPDYVRPYAIPHYEGHAVSIGDQVYRFPVTGPSSGYAFTLLGTNSQSSTELGVLPHTHQRHYENFFNFKGRFQLWSQYGNETQQTRILSQGDYGGVPENTIHTFQILDPDTEMTGIISPGGFEDLFYTLADSNYTSSTLSPYSPSTSNSSSSPPASVIAALESFDVYAQLDFVNRVDAVDGAAPSSSVWHTGANALGADSLHGAFIAKDYGVKYLYNGTATGTASTYQIVQPFVTPVQSAGNFTLSTITMSKNSRAAAETCSFPGHAAFEVLDGKLSFAMLNETIELLSGDVVFVPAGTEYAYWSDIAFTKTLHISAGAVGLDSELIGKAVAWDYPVWPTS</sequence>
<organism evidence="2 3">
    <name type="scientific">Phlyctema vagabunda</name>
    <dbReference type="NCBI Taxonomy" id="108571"/>
    <lineage>
        <taxon>Eukaryota</taxon>
        <taxon>Fungi</taxon>
        <taxon>Dikarya</taxon>
        <taxon>Ascomycota</taxon>
        <taxon>Pezizomycotina</taxon>
        <taxon>Leotiomycetes</taxon>
        <taxon>Helotiales</taxon>
        <taxon>Dermateaceae</taxon>
        <taxon>Phlyctema</taxon>
    </lineage>
</organism>
<dbReference type="PANTHER" id="PTHR43346">
    <property type="entry name" value="LIGAND BINDING DOMAIN PROTEIN, PUTATIVE (AFU_ORTHOLOGUE AFUA_6G14370)-RELATED"/>
    <property type="match status" value="1"/>
</dbReference>
<proteinExistence type="predicted"/>
<dbReference type="SUPFAM" id="SSF51182">
    <property type="entry name" value="RmlC-like cupins"/>
    <property type="match status" value="1"/>
</dbReference>
<evidence type="ECO:0000313" key="3">
    <source>
        <dbReference type="Proteomes" id="UP001629113"/>
    </source>
</evidence>
<dbReference type="InterPro" id="IPR014710">
    <property type="entry name" value="RmlC-like_jellyroll"/>
</dbReference>
<feature type="chain" id="PRO_5045674305" evidence="1">
    <location>
        <begin position="19"/>
        <end position="366"/>
    </location>
</feature>
<keyword evidence="1" id="KW-0732">Signal</keyword>
<dbReference type="CDD" id="cd20281">
    <property type="entry name" value="cupin_QDO_C"/>
    <property type="match status" value="1"/>
</dbReference>
<keyword evidence="3" id="KW-1185">Reference proteome</keyword>
<dbReference type="EMBL" id="JBFCZG010000006">
    <property type="protein sequence ID" value="KAL3420547.1"/>
    <property type="molecule type" value="Genomic_DNA"/>
</dbReference>
<dbReference type="InterPro" id="IPR011051">
    <property type="entry name" value="RmlC_Cupin_sf"/>
</dbReference>
<reference evidence="2 3" key="1">
    <citation type="submission" date="2024-06" db="EMBL/GenBank/DDBJ databases">
        <title>Complete genome of Phlyctema vagabunda strain 19-DSS-EL-015.</title>
        <authorList>
            <person name="Fiorenzani C."/>
        </authorList>
    </citation>
    <scope>NUCLEOTIDE SEQUENCE [LARGE SCALE GENOMIC DNA]</scope>
    <source>
        <strain evidence="2 3">19-DSS-EL-015</strain>
    </source>
</reference>
<dbReference type="PANTHER" id="PTHR43346:SF1">
    <property type="entry name" value="QUERCETIN 2,3-DIOXYGENASE-RELATED"/>
    <property type="match status" value="1"/>
</dbReference>
<feature type="signal peptide" evidence="1">
    <location>
        <begin position="1"/>
        <end position="18"/>
    </location>
</feature>
<gene>
    <name evidence="2" type="ORF">PVAG01_06992</name>
</gene>